<dbReference type="GO" id="GO:0003824">
    <property type="term" value="F:catalytic activity"/>
    <property type="evidence" value="ECO:0007669"/>
    <property type="project" value="UniProtKB-ARBA"/>
</dbReference>
<proteinExistence type="predicted"/>
<sequence>MADRQMDSGGGGKHFILLHGLAHGAWCWYKVVAQLRAAGHRATALDMAASGVHPARLHEVASFEDYSRPLLDAVAASPDSDRLVLVGHSLGGLSVALAMEWFPGKDLELAKLLVRPGFQFMDDPTMKDETLLTDGNYGSVKRVFVVAKADRSSTEEMQRRMVELSPGADVEEVAGADHMAMLSKPTEVCEVLQKVTMWMINKHGGKAPVQTKGPSIDRELCGSPRQREAMEVGGGEKHFVLVHGLCLGAWSWYKVATALESAGHRVTALDLAASGAHPARLQEVRSFEEYSRPLLDAVAAAPDGDRLVLVGHSHGGASLALAMERFPRKVAAAVFVDAAMPWVGKHIGVTTEGFMKKAASKGLLMDCQIVAITDGTGSEEGAGQRGTAIVMGPEFLKKCYKESPAEDLTLATLLVRPGNQFMDDPVMKDEALLTAANYGSVKKVFVVAKAAHGSSASAEEVQSWLAATNPGTEMQEIAGADHAVMNSKPRELCDVLVGIASRYD</sequence>
<dbReference type="Pfam" id="PF12697">
    <property type="entry name" value="Abhydrolase_6"/>
    <property type="match status" value="2"/>
</dbReference>
<dbReference type="Gene3D" id="3.40.50.1820">
    <property type="entry name" value="alpha/beta hydrolase"/>
    <property type="match status" value="3"/>
</dbReference>
<dbReference type="FunFam" id="3.40.50.1820:FF:001165">
    <property type="entry name" value="Methyl esterase 10"/>
    <property type="match status" value="1"/>
</dbReference>
<name>A0A3L6FAB9_MAIZE</name>
<organism evidence="2">
    <name type="scientific">Zea mays</name>
    <name type="common">Maize</name>
    <dbReference type="NCBI Taxonomy" id="4577"/>
    <lineage>
        <taxon>Eukaryota</taxon>
        <taxon>Viridiplantae</taxon>
        <taxon>Streptophyta</taxon>
        <taxon>Embryophyta</taxon>
        <taxon>Tracheophyta</taxon>
        <taxon>Spermatophyta</taxon>
        <taxon>Magnoliopsida</taxon>
        <taxon>Liliopsida</taxon>
        <taxon>Poales</taxon>
        <taxon>Poaceae</taxon>
        <taxon>PACMAD clade</taxon>
        <taxon>Panicoideae</taxon>
        <taxon>Andropogonodae</taxon>
        <taxon>Andropogoneae</taxon>
        <taxon>Tripsacinae</taxon>
        <taxon>Zea</taxon>
    </lineage>
</organism>
<dbReference type="SUPFAM" id="SSF53474">
    <property type="entry name" value="alpha/beta-Hydrolases"/>
    <property type="match status" value="2"/>
</dbReference>
<feature type="domain" description="AB hydrolase-1" evidence="1">
    <location>
        <begin position="16"/>
        <end position="98"/>
    </location>
</feature>
<comment type="caution">
    <text evidence="2">The sequence shown here is derived from an EMBL/GenBank/DDBJ whole genome shotgun (WGS) entry which is preliminary data.</text>
</comment>
<dbReference type="InterPro" id="IPR000073">
    <property type="entry name" value="AB_hydrolase_1"/>
</dbReference>
<evidence type="ECO:0000313" key="2">
    <source>
        <dbReference type="EMBL" id="PWZ29888.1"/>
    </source>
</evidence>
<dbReference type="AlphaFoldDB" id="A0A3L6FAB9"/>
<protein>
    <submittedName>
        <fullName evidence="2">Esterase PIR7B</fullName>
    </submittedName>
</protein>
<dbReference type="FunFam" id="3.40.50.1820:FF:000051">
    <property type="entry name" value="(S)-hydroxynitrile lyase"/>
    <property type="match status" value="1"/>
</dbReference>
<dbReference type="InterPro" id="IPR045889">
    <property type="entry name" value="MES/HNL"/>
</dbReference>
<accession>A0A3L6FAB9</accession>
<dbReference type="PANTHER" id="PTHR10992">
    <property type="entry name" value="METHYLESTERASE FAMILY MEMBER"/>
    <property type="match status" value="1"/>
</dbReference>
<evidence type="ECO:0000259" key="1">
    <source>
        <dbReference type="Pfam" id="PF12697"/>
    </source>
</evidence>
<gene>
    <name evidence="2" type="primary">PIR7B_0</name>
    <name evidence="2" type="ORF">Zm00014a_017726</name>
</gene>
<dbReference type="ExpressionAtlas" id="A0A3L6FAB9">
    <property type="expression patterns" value="baseline and differential"/>
</dbReference>
<feature type="domain" description="AB hydrolase-1" evidence="1">
    <location>
        <begin position="239"/>
        <end position="494"/>
    </location>
</feature>
<reference evidence="2" key="1">
    <citation type="journal article" date="2018" name="Nat. Genet.">
        <title>Extensive intraspecific gene order and gene structural variations between Mo17 and other maize genomes.</title>
        <authorList>
            <person name="Sun S."/>
            <person name="Zhou Y."/>
            <person name="Chen J."/>
            <person name="Shi J."/>
            <person name="Zhao H."/>
            <person name="Zhao H."/>
            <person name="Song W."/>
            <person name="Zhang M."/>
            <person name="Cui Y."/>
            <person name="Dong X."/>
            <person name="Liu H."/>
            <person name="Ma X."/>
            <person name="Jiao Y."/>
            <person name="Wang B."/>
            <person name="Wei X."/>
            <person name="Stein J.C."/>
            <person name="Glaubitz J.C."/>
            <person name="Lu F."/>
            <person name="Yu G."/>
            <person name="Liang C."/>
            <person name="Fengler K."/>
            <person name="Li B."/>
            <person name="Rafalski A."/>
            <person name="Schnable P.S."/>
            <person name="Ware D.H."/>
            <person name="Buckler E.S."/>
            <person name="Lai J."/>
        </authorList>
    </citation>
    <scope>NUCLEOTIDE SEQUENCE [LARGE SCALE GENOMIC DNA]</scope>
    <source>
        <tissue evidence="2">Seedling</tissue>
    </source>
</reference>
<dbReference type="InterPro" id="IPR029058">
    <property type="entry name" value="AB_hydrolase_fold"/>
</dbReference>
<dbReference type="EMBL" id="NCVQ01000004">
    <property type="protein sequence ID" value="PWZ29888.1"/>
    <property type="molecule type" value="Genomic_DNA"/>
</dbReference>
<dbReference type="Proteomes" id="UP000251960">
    <property type="component" value="Chromosome 3"/>
</dbReference>
<dbReference type="PANTHER" id="PTHR10992:SF1018">
    <property type="entry name" value="AB HYDROLASE-1 DOMAIN-CONTAINING PROTEIN"/>
    <property type="match status" value="1"/>
</dbReference>